<proteinExistence type="predicted"/>
<dbReference type="EMBL" id="MN740240">
    <property type="protein sequence ID" value="QHT95503.1"/>
    <property type="molecule type" value="Genomic_DNA"/>
</dbReference>
<organism evidence="2">
    <name type="scientific">viral metagenome</name>
    <dbReference type="NCBI Taxonomy" id="1070528"/>
    <lineage>
        <taxon>unclassified sequences</taxon>
        <taxon>metagenomes</taxon>
        <taxon>organismal metagenomes</taxon>
    </lineage>
</organism>
<keyword evidence="1" id="KW-0812">Transmembrane</keyword>
<evidence type="ECO:0000256" key="1">
    <source>
        <dbReference type="SAM" id="Phobius"/>
    </source>
</evidence>
<keyword evidence="1" id="KW-0472">Membrane</keyword>
<reference evidence="2" key="1">
    <citation type="journal article" date="2020" name="Nature">
        <title>Giant virus diversity and host interactions through global metagenomics.</title>
        <authorList>
            <person name="Schulz F."/>
            <person name="Roux S."/>
            <person name="Paez-Espino D."/>
            <person name="Jungbluth S."/>
            <person name="Walsh D.A."/>
            <person name="Denef V.J."/>
            <person name="McMahon K.D."/>
            <person name="Konstantinidis K.T."/>
            <person name="Eloe-Fadrosh E.A."/>
            <person name="Kyrpides N.C."/>
            <person name="Woyke T."/>
        </authorList>
    </citation>
    <scope>NUCLEOTIDE SEQUENCE</scope>
    <source>
        <strain evidence="2">GVMAG-M-3300024261-8</strain>
    </source>
</reference>
<sequence>MDSVTNAAPKLNLLDGALNNKLLTIILIVLIVFSLLGVNILNIFGDLLQSVVDLFGPFIMQIASLIAYTAGSILNQISALFTVTGTAGVEIAGGTIDTVGDLLKDASAGNLPDRINLGETVNRSSIQVRDPEMDNTTNPIQNAITSRKSQWCLVGEFEGKRGCVQVGEHDKCLSSQLYPSFETCLNPTMTQNKHPLKSESTKLE</sequence>
<keyword evidence="1" id="KW-1133">Transmembrane helix</keyword>
<protein>
    <submittedName>
        <fullName evidence="2">Uncharacterized protein</fullName>
    </submittedName>
</protein>
<feature type="transmembrane region" description="Helical" evidence="1">
    <location>
        <begin position="22"/>
        <end position="44"/>
    </location>
</feature>
<name>A0A6C0IVE0_9ZZZZ</name>
<dbReference type="AlphaFoldDB" id="A0A6C0IVE0"/>
<evidence type="ECO:0000313" key="2">
    <source>
        <dbReference type="EMBL" id="QHT95503.1"/>
    </source>
</evidence>
<accession>A0A6C0IVE0</accession>
<feature type="transmembrane region" description="Helical" evidence="1">
    <location>
        <begin position="51"/>
        <end position="71"/>
    </location>
</feature>